<protein>
    <recommendedName>
        <fullName evidence="3">Spore coat protein U domain-containing protein</fullName>
    </recommendedName>
</protein>
<evidence type="ECO:0008006" key="3">
    <source>
        <dbReference type="Google" id="ProtNLM"/>
    </source>
</evidence>
<evidence type="ECO:0000313" key="1">
    <source>
        <dbReference type="EMBL" id="ATF83078.1"/>
    </source>
</evidence>
<accession>A0ABM6P7J0</accession>
<reference evidence="2" key="1">
    <citation type="submission" date="2017-09" db="EMBL/GenBank/DDBJ databases">
        <title>FDA dAtabase for Regulatory Grade micrObial Sequences (FDA-ARGOS): Supporting development and validation of Infectious Disease Dx tests.</title>
        <authorList>
            <person name="Minogue T."/>
            <person name="Wolcott M."/>
            <person name="Wasieloski L."/>
            <person name="Aguilar W."/>
            <person name="Moore D."/>
            <person name="Tallon L.J."/>
            <person name="Sadzewicz L."/>
            <person name="Ott S."/>
            <person name="Zhao X."/>
            <person name="Nagaraj S."/>
            <person name="Vavikolanu K."/>
            <person name="Aluvathingal J."/>
            <person name="Nadendla S."/>
            <person name="Sichtig H."/>
        </authorList>
    </citation>
    <scope>NUCLEOTIDE SEQUENCE [LARGE SCALE GENOMIC DNA]</scope>
    <source>
        <strain evidence="2">FDAARGOS_388</strain>
    </source>
</reference>
<keyword evidence="2" id="KW-1185">Reference proteome</keyword>
<dbReference type="Proteomes" id="UP000218103">
    <property type="component" value="Chromosome 2"/>
</dbReference>
<evidence type="ECO:0000313" key="2">
    <source>
        <dbReference type="Proteomes" id="UP000218103"/>
    </source>
</evidence>
<sequence>MAAPDWNLGELPRGEGVKTLATPAQQLCFTYTGVDSSRNFVINATNANGVSGNRYLLKNISKPKQAVPYSVTLDSGSATFPLPNSSNSPVRLNNGNRTCFVPTFKTSVDTTADTGDYSDVLSFTIVTKS</sequence>
<name>A0ABM6P7J0_BURCE</name>
<proteinExistence type="predicted"/>
<dbReference type="EMBL" id="CP023521">
    <property type="protein sequence ID" value="ATF83078.1"/>
    <property type="molecule type" value="Genomic_DNA"/>
</dbReference>
<organism evidence="1 2">
    <name type="scientific">Burkholderia cepacia</name>
    <name type="common">Pseudomonas cepacia</name>
    <dbReference type="NCBI Taxonomy" id="292"/>
    <lineage>
        <taxon>Bacteria</taxon>
        <taxon>Pseudomonadati</taxon>
        <taxon>Pseudomonadota</taxon>
        <taxon>Betaproteobacteria</taxon>
        <taxon>Burkholderiales</taxon>
        <taxon>Burkholderiaceae</taxon>
        <taxon>Burkholderia</taxon>
        <taxon>Burkholderia cepacia complex</taxon>
    </lineage>
</organism>
<gene>
    <name evidence="1" type="ORF">CO711_38620</name>
</gene>